<feature type="region of interest" description="Disordered" evidence="18">
    <location>
        <begin position="422"/>
        <end position="463"/>
    </location>
</feature>
<dbReference type="FunFam" id="3.90.810.10:FF:000005">
    <property type="entry name" value="Non-specific serine/threonine protein kinase"/>
    <property type="match status" value="1"/>
</dbReference>
<dbReference type="Gene3D" id="3.30.200.20">
    <property type="entry name" value="Phosphorylase Kinase, domain 1"/>
    <property type="match status" value="1"/>
</dbReference>
<evidence type="ECO:0000256" key="16">
    <source>
        <dbReference type="ARBA" id="ARBA00047899"/>
    </source>
</evidence>
<keyword evidence="15" id="KW-0206">Cytoskeleton</keyword>
<dbReference type="Pfam" id="PF00786">
    <property type="entry name" value="PBD"/>
    <property type="match status" value="1"/>
</dbReference>
<dbReference type="InterPro" id="IPR008271">
    <property type="entry name" value="Ser/Thr_kinase_AS"/>
</dbReference>
<dbReference type="GO" id="GO:0004674">
    <property type="term" value="F:protein serine/threonine kinase activity"/>
    <property type="evidence" value="ECO:0007669"/>
    <property type="project" value="UniProtKB-KW"/>
</dbReference>
<dbReference type="PROSITE" id="PS50011">
    <property type="entry name" value="PROTEIN_KINASE_DOM"/>
    <property type="match status" value="1"/>
</dbReference>
<keyword evidence="9" id="KW-0808">Transferase</keyword>
<dbReference type="SMART" id="SM00233">
    <property type="entry name" value="PH"/>
    <property type="match status" value="1"/>
</dbReference>
<keyword evidence="8" id="KW-0597">Phosphoprotein</keyword>
<protein>
    <recommendedName>
        <fullName evidence="4">non-specific serine/threonine protein kinase</fullName>
        <ecNumber evidence="4">2.7.11.1</ecNumber>
    </recommendedName>
</protein>
<keyword evidence="13" id="KW-0521">NADP</keyword>
<dbReference type="InterPro" id="IPR002504">
    <property type="entry name" value="NADK"/>
</dbReference>
<feature type="compositionally biased region" description="Polar residues" evidence="18">
    <location>
        <begin position="884"/>
        <end position="901"/>
    </location>
</feature>
<keyword evidence="5" id="KW-0963">Cytoplasm</keyword>
<keyword evidence="23" id="KW-1185">Reference proteome</keyword>
<proteinExistence type="inferred from homology"/>
<dbReference type="InterPro" id="IPR000095">
    <property type="entry name" value="CRIB_dom"/>
</dbReference>
<dbReference type="Pfam" id="PF01513">
    <property type="entry name" value="NAD_kinase"/>
    <property type="match status" value="1"/>
</dbReference>
<dbReference type="GO" id="GO:0003951">
    <property type="term" value="F:NAD+ kinase activity"/>
    <property type="evidence" value="ECO:0007669"/>
    <property type="project" value="InterPro"/>
</dbReference>
<dbReference type="Gene3D" id="3.90.810.10">
    <property type="entry name" value="CRIB domain"/>
    <property type="match status" value="1"/>
</dbReference>
<name>A0A2G7GDB8_9EURO</name>
<dbReference type="PROSITE" id="PS50003">
    <property type="entry name" value="PH_DOMAIN"/>
    <property type="match status" value="1"/>
</dbReference>
<dbReference type="InterPro" id="IPR016064">
    <property type="entry name" value="NAD/diacylglycerol_kinase_sf"/>
</dbReference>
<dbReference type="EC" id="2.7.11.1" evidence="4"/>
<feature type="compositionally biased region" description="Polar residues" evidence="18">
    <location>
        <begin position="826"/>
        <end position="835"/>
    </location>
</feature>
<dbReference type="Proteomes" id="UP000231358">
    <property type="component" value="Unassembled WGS sequence"/>
</dbReference>
<dbReference type="CDD" id="cd01093">
    <property type="entry name" value="CRIB_PAK_like"/>
    <property type="match status" value="1"/>
</dbReference>
<dbReference type="SUPFAM" id="SSF47912">
    <property type="entry name" value="Wiscott-Aldrich syndrome protein, WASP, C-terminal domain"/>
    <property type="match status" value="1"/>
</dbReference>
<feature type="compositionally biased region" description="Basic and acidic residues" evidence="18">
    <location>
        <begin position="748"/>
        <end position="780"/>
    </location>
</feature>
<keyword evidence="10" id="KW-0547">Nucleotide-binding</keyword>
<accession>A0A2G7GDB8</accession>
<evidence type="ECO:0000256" key="10">
    <source>
        <dbReference type="ARBA" id="ARBA00022741"/>
    </source>
</evidence>
<evidence type="ECO:0000313" key="22">
    <source>
        <dbReference type="EMBL" id="PIG90051.1"/>
    </source>
</evidence>
<dbReference type="PANTHER" id="PTHR45832:SF22">
    <property type="entry name" value="SERINE_THREONINE-PROTEIN KINASE SAMKA-RELATED"/>
    <property type="match status" value="1"/>
</dbReference>
<evidence type="ECO:0000256" key="4">
    <source>
        <dbReference type="ARBA" id="ARBA00012513"/>
    </source>
</evidence>
<dbReference type="CDD" id="cd06614">
    <property type="entry name" value="STKc_PAK"/>
    <property type="match status" value="1"/>
</dbReference>
<dbReference type="InterPro" id="IPR017437">
    <property type="entry name" value="ATP-NAD_kinase_PpnK-typ_C"/>
</dbReference>
<feature type="compositionally biased region" description="Polar residues" evidence="18">
    <location>
        <begin position="682"/>
        <end position="699"/>
    </location>
</feature>
<dbReference type="PANTHER" id="PTHR45832">
    <property type="entry name" value="SERINE/THREONINE-PROTEIN KINASE SAMKA-RELATED-RELATED"/>
    <property type="match status" value="1"/>
</dbReference>
<dbReference type="SMART" id="SM00220">
    <property type="entry name" value="S_TKc"/>
    <property type="match status" value="1"/>
</dbReference>
<dbReference type="FunFam" id="1.10.510.10:FF:000139">
    <property type="entry name" value="Non-specific serine/threonine protein kinase"/>
    <property type="match status" value="1"/>
</dbReference>
<dbReference type="STRING" id="656916.A0A2G7GDB8"/>
<dbReference type="SMART" id="SM00285">
    <property type="entry name" value="PBD"/>
    <property type="match status" value="1"/>
</dbReference>
<comment type="catalytic activity">
    <reaction evidence="17">
        <text>L-seryl-[protein] + ATP = O-phospho-L-seryl-[protein] + ADP + H(+)</text>
        <dbReference type="Rhea" id="RHEA:17989"/>
        <dbReference type="Rhea" id="RHEA-COMP:9863"/>
        <dbReference type="Rhea" id="RHEA-COMP:11604"/>
        <dbReference type="ChEBI" id="CHEBI:15378"/>
        <dbReference type="ChEBI" id="CHEBI:29999"/>
        <dbReference type="ChEBI" id="CHEBI:30616"/>
        <dbReference type="ChEBI" id="CHEBI:83421"/>
        <dbReference type="ChEBI" id="CHEBI:456216"/>
        <dbReference type="EC" id="2.7.11.1"/>
    </reaction>
</comment>
<evidence type="ECO:0000256" key="1">
    <source>
        <dbReference type="ARBA" id="ARBA00004245"/>
    </source>
</evidence>
<evidence type="ECO:0000259" key="20">
    <source>
        <dbReference type="PROSITE" id="PS50011"/>
    </source>
</evidence>
<comment type="similarity">
    <text evidence="3">Belongs to the NAD kinase family.</text>
</comment>
<dbReference type="GO" id="GO:0106310">
    <property type="term" value="F:protein serine kinase activity"/>
    <property type="evidence" value="ECO:0007669"/>
    <property type="project" value="RHEA"/>
</dbReference>
<dbReference type="InterPro" id="IPR017438">
    <property type="entry name" value="ATP-NAD_kinase_N"/>
</dbReference>
<comment type="caution">
    <text evidence="22">The sequence shown here is derived from an EMBL/GenBank/DDBJ whole genome shotgun (WGS) entry which is preliminary data.</text>
</comment>
<evidence type="ECO:0000256" key="14">
    <source>
        <dbReference type="ARBA" id="ARBA00023027"/>
    </source>
</evidence>
<evidence type="ECO:0000259" key="19">
    <source>
        <dbReference type="PROSITE" id="PS50003"/>
    </source>
</evidence>
<evidence type="ECO:0000256" key="7">
    <source>
        <dbReference type="ARBA" id="ARBA00022527"/>
    </source>
</evidence>
<evidence type="ECO:0000256" key="11">
    <source>
        <dbReference type="ARBA" id="ARBA00022777"/>
    </source>
</evidence>
<dbReference type="GO" id="GO:0007015">
    <property type="term" value="P:actin filament organization"/>
    <property type="evidence" value="ECO:0007669"/>
    <property type="project" value="InterPro"/>
</dbReference>
<dbReference type="InterPro" id="IPR033923">
    <property type="entry name" value="PAK_BD"/>
</dbReference>
<sequence>MNESWEGDLLSLQWPAPPRNVFVVKKDRVPTVTESLIEFANHVTSTYPSIALILEPKTAEEVHSNFSFPIYSAPLSRLASALHSKADLTVTLGGDGTILHASSLFATCYNVPPVLSFSMGTLGFLSEWKFEEYKRAFREVYMSGAGVGDRAPMLEASRCTATDYQADPETGPTGWSSVRGKSMGSSRGARILMRNRLKMGLFTTDGRPVHQDRISTSIRSTLSSQGVYILNEVLLHRGKEPHLAVVDVYVGGRFLTEAVADGIIISTPTGSTAYSLSSGGSIVHPLVPSVLLTPICARSLSFRPLVLPSSTPITLRLSEKNRGRELEMSIDGVNMGQGMAVGMEVRVWNEEMRHGKNEWQGGVPCVMRRIMGGEAHDGWVGVINEITEPSTDTPRARKKLFTSGARALLVSTYGKMYSPDQFMNPGPAPRPPAERPKLNLPTNSSNTVASFSQMSLDSPGTPGSANLSLFPNTSTPSLTQTKTNQSGQGGVAVIKEGYVRCKEDKFLATWNQRYLILREFRLDFLKNETGRVVLSIPLQTVTAVSRSEDTRMAFEVIRLANPKDATSKAALITRDVPTKSITCEVKSDDEIYDWIDKIYERCPGMGGVSNPTNFSHRVHVGFDPRTGAFVGLPPEWEKLLTASAITKEDYKKNPQAVIEVLEFYSDIKMREQNPQYYAGLASPQSSQQPKPYNSNTVGSSIAPPRPPPPAPSQRLDSGHSNRSTGSSPSQVHSKSDSDRALEQQQQLERMKEMADQERRRMEEEARRARQREEEQNKLDQEAYNASLPKTRVPLAKQELGGYGADSSMNERYKPTRPAPQAPGSARQDSARQLTAQRPAPAPPSSNQGQRLGEYSSANGPGIARAPGSDQSSPSSRYPAHDPRAQSSAARAQNNGTKQQAQGPPPSKLPAPVQPVKPLNIANKQTTNKNVPDGVRQAEAALTKKAEPRQREVRMSAMSENEVMDRLRSVVSKDNPNESYSKQRKIGQGASGSVYVARVKEHAVSPVARELYRQYGPRTQVAIKQMDLRSQPRKELIVNEIIVMKDSQHANIVNFLDSFLQEQSNELWVVMEFMEGGALTDVIDNNPVIQEDQIATICLETCKGLAHLHSQNIIHRDIKSDNVLLDRAGHVKITDFGFCAKLTESKSKRATMVGTPYWMAPEVVKQKEYGPKVDCWSLGIMAIEMIESEPPYLNEEPLKALYLIATNGTPRLKKPEKLSKELKSFLSQCLCVDVRSRATAEELLAHEFLKSGCSLPSLAELLRWKKNNGQ</sequence>
<dbReference type="GO" id="GO:0019236">
    <property type="term" value="P:response to pheromone"/>
    <property type="evidence" value="ECO:0007669"/>
    <property type="project" value="UniProtKB-KW"/>
</dbReference>
<dbReference type="HAMAP" id="MF_00361">
    <property type="entry name" value="NAD_kinase"/>
    <property type="match status" value="1"/>
</dbReference>
<comment type="similarity">
    <text evidence="2">Belongs to the protein kinase superfamily. STE Ser/Thr protein kinase family. STE20 subfamily.</text>
</comment>
<comment type="catalytic activity">
    <reaction evidence="16">
        <text>L-threonyl-[protein] + ATP = O-phospho-L-threonyl-[protein] + ADP + H(+)</text>
        <dbReference type="Rhea" id="RHEA:46608"/>
        <dbReference type="Rhea" id="RHEA-COMP:11060"/>
        <dbReference type="Rhea" id="RHEA-COMP:11605"/>
        <dbReference type="ChEBI" id="CHEBI:15378"/>
        <dbReference type="ChEBI" id="CHEBI:30013"/>
        <dbReference type="ChEBI" id="CHEBI:30616"/>
        <dbReference type="ChEBI" id="CHEBI:61977"/>
        <dbReference type="ChEBI" id="CHEBI:456216"/>
        <dbReference type="EC" id="2.7.11.1"/>
    </reaction>
</comment>
<dbReference type="SUPFAM" id="SSF50729">
    <property type="entry name" value="PH domain-like"/>
    <property type="match status" value="1"/>
</dbReference>
<dbReference type="FunFam" id="2.60.200.30:FF:000009">
    <property type="entry name" value="Poly(P)/ATP NAD kinase"/>
    <property type="match status" value="1"/>
</dbReference>
<dbReference type="InterPro" id="IPR036936">
    <property type="entry name" value="CRIB_dom_sf"/>
</dbReference>
<dbReference type="AlphaFoldDB" id="A0A2G7GDB8"/>
<dbReference type="InterPro" id="IPR011026">
    <property type="entry name" value="WAS_C"/>
</dbReference>
<comment type="subcellular location">
    <subcellularLocation>
        <location evidence="1">Cytoplasm</location>
        <location evidence="1">Cytoskeleton</location>
    </subcellularLocation>
</comment>
<evidence type="ECO:0000256" key="3">
    <source>
        <dbReference type="ARBA" id="ARBA00010995"/>
    </source>
</evidence>
<reference evidence="22 23" key="1">
    <citation type="submission" date="2017-05" db="EMBL/GenBank/DDBJ databases">
        <title>Genome sequence for an aflatoxigenic pathogen of Argentinian peanut, Aspergillus arachidicola.</title>
        <authorList>
            <person name="Moore G."/>
            <person name="Beltz S.B."/>
            <person name="Mack B.M."/>
        </authorList>
    </citation>
    <scope>NUCLEOTIDE SEQUENCE [LARGE SCALE GENOMIC DNA]</scope>
    <source>
        <strain evidence="22 23">CBS 117610</strain>
    </source>
</reference>
<feature type="region of interest" description="Disordered" evidence="18">
    <location>
        <begin position="164"/>
        <end position="183"/>
    </location>
</feature>
<dbReference type="GO" id="GO:0005856">
    <property type="term" value="C:cytoskeleton"/>
    <property type="evidence" value="ECO:0007669"/>
    <property type="project" value="UniProtKB-SubCell"/>
</dbReference>
<keyword evidence="12" id="KW-0067">ATP-binding</keyword>
<keyword evidence="6" id="KW-0589">Pheromone response</keyword>
<dbReference type="Gene3D" id="3.40.50.10330">
    <property type="entry name" value="Probable inorganic polyphosphate/atp-NAD kinase, domain 1"/>
    <property type="match status" value="1"/>
</dbReference>
<evidence type="ECO:0000259" key="21">
    <source>
        <dbReference type="PROSITE" id="PS50108"/>
    </source>
</evidence>
<evidence type="ECO:0000256" key="5">
    <source>
        <dbReference type="ARBA" id="ARBA00022490"/>
    </source>
</evidence>
<evidence type="ECO:0000256" key="13">
    <source>
        <dbReference type="ARBA" id="ARBA00022857"/>
    </source>
</evidence>
<dbReference type="Pfam" id="PF20143">
    <property type="entry name" value="NAD_kinase_C"/>
    <property type="match status" value="1"/>
</dbReference>
<dbReference type="Pfam" id="PF00069">
    <property type="entry name" value="Pkinase"/>
    <property type="match status" value="1"/>
</dbReference>
<organism evidence="22 23">
    <name type="scientific">Aspergillus arachidicola</name>
    <dbReference type="NCBI Taxonomy" id="656916"/>
    <lineage>
        <taxon>Eukaryota</taxon>
        <taxon>Fungi</taxon>
        <taxon>Dikarya</taxon>
        <taxon>Ascomycota</taxon>
        <taxon>Pezizomycotina</taxon>
        <taxon>Eurotiomycetes</taxon>
        <taxon>Eurotiomycetidae</taxon>
        <taxon>Eurotiales</taxon>
        <taxon>Aspergillaceae</taxon>
        <taxon>Aspergillus</taxon>
        <taxon>Aspergillus subgen. Circumdati</taxon>
    </lineage>
</organism>
<dbReference type="SUPFAM" id="SSF56112">
    <property type="entry name" value="Protein kinase-like (PK-like)"/>
    <property type="match status" value="1"/>
</dbReference>
<feature type="compositionally biased region" description="Polar residues" evidence="18">
    <location>
        <begin position="714"/>
        <end position="732"/>
    </location>
</feature>
<dbReference type="Pfam" id="PF15413">
    <property type="entry name" value="PH_11"/>
    <property type="match status" value="1"/>
</dbReference>
<feature type="compositionally biased region" description="Pro residues" evidence="18">
    <location>
        <begin position="902"/>
        <end position="914"/>
    </location>
</feature>
<dbReference type="GO" id="GO:0006741">
    <property type="term" value="P:NADP+ biosynthetic process"/>
    <property type="evidence" value="ECO:0007669"/>
    <property type="project" value="InterPro"/>
</dbReference>
<dbReference type="Gene3D" id="2.30.29.30">
    <property type="entry name" value="Pleckstrin-homology domain (PH domain)/Phosphotyrosine-binding domain (PTB)"/>
    <property type="match status" value="1"/>
</dbReference>
<keyword evidence="11 22" id="KW-0418">Kinase</keyword>
<dbReference type="InterPro" id="IPR051931">
    <property type="entry name" value="PAK3-like"/>
</dbReference>
<dbReference type="InterPro" id="IPR001849">
    <property type="entry name" value="PH_domain"/>
</dbReference>
<dbReference type="CDD" id="cd13279">
    <property type="entry name" value="PH_Cla4_Ste20"/>
    <property type="match status" value="1"/>
</dbReference>
<feature type="domain" description="CRIB" evidence="21">
    <location>
        <begin position="608"/>
        <end position="621"/>
    </location>
</feature>
<feature type="compositionally biased region" description="Polar residues" evidence="18">
    <location>
        <begin position="440"/>
        <end position="463"/>
    </location>
</feature>
<dbReference type="FunFam" id="3.30.200.20:FF:000705">
    <property type="entry name" value="Non-specific serine/threonine protein kinase"/>
    <property type="match status" value="1"/>
</dbReference>
<keyword evidence="14" id="KW-0520">NAD</keyword>
<feature type="domain" description="Protein kinase" evidence="20">
    <location>
        <begin position="979"/>
        <end position="1248"/>
    </location>
</feature>
<evidence type="ECO:0000256" key="9">
    <source>
        <dbReference type="ARBA" id="ARBA00022679"/>
    </source>
</evidence>
<gene>
    <name evidence="22" type="ORF">AARAC_010996</name>
</gene>
<dbReference type="Gene3D" id="2.60.200.30">
    <property type="entry name" value="Probable inorganic polyphosphate/atp-NAD kinase, domain 2"/>
    <property type="match status" value="1"/>
</dbReference>
<dbReference type="InterPro" id="IPR011009">
    <property type="entry name" value="Kinase-like_dom_sf"/>
</dbReference>
<evidence type="ECO:0000256" key="17">
    <source>
        <dbReference type="ARBA" id="ARBA00048679"/>
    </source>
</evidence>
<evidence type="ECO:0000256" key="18">
    <source>
        <dbReference type="SAM" id="MobiDB-lite"/>
    </source>
</evidence>
<evidence type="ECO:0000256" key="2">
    <source>
        <dbReference type="ARBA" id="ARBA00008874"/>
    </source>
</evidence>
<dbReference type="GO" id="GO:0019674">
    <property type="term" value="P:NAD+ metabolic process"/>
    <property type="evidence" value="ECO:0007669"/>
    <property type="project" value="InterPro"/>
</dbReference>
<dbReference type="PROSITE" id="PS00108">
    <property type="entry name" value="PROTEIN_KINASE_ST"/>
    <property type="match status" value="1"/>
</dbReference>
<dbReference type="InterPro" id="IPR000719">
    <property type="entry name" value="Prot_kinase_dom"/>
</dbReference>
<evidence type="ECO:0000256" key="15">
    <source>
        <dbReference type="ARBA" id="ARBA00023212"/>
    </source>
</evidence>
<dbReference type="PROSITE" id="PS50108">
    <property type="entry name" value="CRIB"/>
    <property type="match status" value="1"/>
</dbReference>
<feature type="domain" description="PH" evidence="19">
    <location>
        <begin position="492"/>
        <end position="603"/>
    </location>
</feature>
<evidence type="ECO:0000256" key="12">
    <source>
        <dbReference type="ARBA" id="ARBA00022840"/>
    </source>
</evidence>
<evidence type="ECO:0000256" key="6">
    <source>
        <dbReference type="ARBA" id="ARBA00022507"/>
    </source>
</evidence>
<dbReference type="Gene3D" id="1.10.510.10">
    <property type="entry name" value="Transferase(Phosphotransferase) domain 1"/>
    <property type="match status" value="1"/>
</dbReference>
<keyword evidence="7" id="KW-0723">Serine/threonine-protein kinase</keyword>
<dbReference type="SUPFAM" id="SSF111331">
    <property type="entry name" value="NAD kinase/diacylglycerol kinase-like"/>
    <property type="match status" value="1"/>
</dbReference>
<evidence type="ECO:0000313" key="23">
    <source>
        <dbReference type="Proteomes" id="UP000231358"/>
    </source>
</evidence>
<dbReference type="GO" id="GO:0005524">
    <property type="term" value="F:ATP binding"/>
    <property type="evidence" value="ECO:0007669"/>
    <property type="project" value="UniProtKB-KW"/>
</dbReference>
<feature type="region of interest" description="Disordered" evidence="18">
    <location>
        <begin position="679"/>
        <end position="914"/>
    </location>
</feature>
<dbReference type="InterPro" id="IPR011993">
    <property type="entry name" value="PH-like_dom_sf"/>
</dbReference>
<dbReference type="EMBL" id="NEXV01000022">
    <property type="protein sequence ID" value="PIG90051.1"/>
    <property type="molecule type" value="Genomic_DNA"/>
</dbReference>
<evidence type="ECO:0000256" key="8">
    <source>
        <dbReference type="ARBA" id="ARBA00022553"/>
    </source>
</evidence>